<proteinExistence type="inferred from homology"/>
<name>A0AAP0EG45_9MAGN</name>
<dbReference type="GO" id="GO:0004445">
    <property type="term" value="F:inositol-polyphosphate 5-phosphatase activity"/>
    <property type="evidence" value="ECO:0007669"/>
    <property type="project" value="InterPro"/>
</dbReference>
<accession>A0AAP0EG45</accession>
<evidence type="ECO:0000313" key="4">
    <source>
        <dbReference type="EMBL" id="KAK9092801.1"/>
    </source>
</evidence>
<dbReference type="GO" id="GO:0034485">
    <property type="term" value="F:phosphatidylinositol-3,4,5-trisphosphate 5-phosphatase activity"/>
    <property type="evidence" value="ECO:0007669"/>
    <property type="project" value="TreeGrafter"/>
</dbReference>
<dbReference type="Proteomes" id="UP001420932">
    <property type="component" value="Unassembled WGS sequence"/>
</dbReference>
<evidence type="ECO:0000256" key="1">
    <source>
        <dbReference type="ARBA" id="ARBA00010768"/>
    </source>
</evidence>
<keyword evidence="2" id="KW-0378">Hydrolase</keyword>
<dbReference type="AlphaFoldDB" id="A0AAP0EG45"/>
<organism evidence="4 5">
    <name type="scientific">Stephania yunnanensis</name>
    <dbReference type="NCBI Taxonomy" id="152371"/>
    <lineage>
        <taxon>Eukaryota</taxon>
        <taxon>Viridiplantae</taxon>
        <taxon>Streptophyta</taxon>
        <taxon>Embryophyta</taxon>
        <taxon>Tracheophyta</taxon>
        <taxon>Spermatophyta</taxon>
        <taxon>Magnoliopsida</taxon>
        <taxon>Ranunculales</taxon>
        <taxon>Menispermaceae</taxon>
        <taxon>Menispermoideae</taxon>
        <taxon>Cissampelideae</taxon>
        <taxon>Stephania</taxon>
    </lineage>
</organism>
<dbReference type="PANTHER" id="PTHR45666">
    <property type="entry name" value="TYPE IV INOSITOL POLYPHOSPHATE 5-PHOSPHATASE 9"/>
    <property type="match status" value="1"/>
</dbReference>
<feature type="domain" description="Inositol polyphosphate-related phosphatase" evidence="3">
    <location>
        <begin position="30"/>
        <end position="72"/>
    </location>
</feature>
<evidence type="ECO:0000259" key="3">
    <source>
        <dbReference type="Pfam" id="PF22669"/>
    </source>
</evidence>
<gene>
    <name evidence="4" type="ORF">Syun_027712</name>
</gene>
<dbReference type="InterPro" id="IPR036691">
    <property type="entry name" value="Endo/exonu/phosph_ase_sf"/>
</dbReference>
<protein>
    <recommendedName>
        <fullName evidence="3">Inositol polyphosphate-related phosphatase domain-containing protein</fullName>
    </recommendedName>
</protein>
<dbReference type="EMBL" id="JBBNAF010000012">
    <property type="protein sequence ID" value="KAK9092801.1"/>
    <property type="molecule type" value="Genomic_DNA"/>
</dbReference>
<reference evidence="4 5" key="1">
    <citation type="submission" date="2024-01" db="EMBL/GenBank/DDBJ databases">
        <title>Genome assemblies of Stephania.</title>
        <authorList>
            <person name="Yang L."/>
        </authorList>
    </citation>
    <scope>NUCLEOTIDE SEQUENCE [LARGE SCALE GENOMIC DNA]</scope>
    <source>
        <strain evidence="4">YNDBR</strain>
        <tissue evidence="4">Leaf</tissue>
    </source>
</reference>
<dbReference type="GO" id="GO:0046856">
    <property type="term" value="P:phosphatidylinositol dephosphorylation"/>
    <property type="evidence" value="ECO:0007669"/>
    <property type="project" value="InterPro"/>
</dbReference>
<comment type="caution">
    <text evidence="4">The sequence shown here is derived from an EMBL/GenBank/DDBJ whole genome shotgun (WGS) entry which is preliminary data.</text>
</comment>
<sequence length="128" mass="14228">MEILRDVFWPGGPLLAPRGWALPNSNDPLKIGVSSKIIWLGDLNYRLASSCSDTHELLQKNDWQALLEKDQPGQKEFIHGGGLKKHVPLLEEVIVIQGAGHFINEEKVETFDMVVGDTSILAQRSDQA</sequence>
<dbReference type="InterPro" id="IPR045849">
    <property type="entry name" value="IP5P_plant"/>
</dbReference>
<dbReference type="GO" id="GO:0004439">
    <property type="term" value="F:phosphatidylinositol-4,5-bisphosphate 5-phosphatase activity"/>
    <property type="evidence" value="ECO:0007669"/>
    <property type="project" value="TreeGrafter"/>
</dbReference>
<comment type="similarity">
    <text evidence="1">Belongs to the inositol polyphosphate 5-phosphatase family.</text>
</comment>
<keyword evidence="5" id="KW-1185">Reference proteome</keyword>
<evidence type="ECO:0000256" key="2">
    <source>
        <dbReference type="ARBA" id="ARBA00022801"/>
    </source>
</evidence>
<dbReference type="Gene3D" id="3.60.10.10">
    <property type="entry name" value="Endonuclease/exonuclease/phosphatase"/>
    <property type="match status" value="1"/>
</dbReference>
<dbReference type="InterPro" id="IPR000300">
    <property type="entry name" value="IPPc"/>
</dbReference>
<dbReference type="Pfam" id="PF22669">
    <property type="entry name" value="Exo_endo_phos2"/>
    <property type="match status" value="1"/>
</dbReference>
<evidence type="ECO:0000313" key="5">
    <source>
        <dbReference type="Proteomes" id="UP001420932"/>
    </source>
</evidence>
<dbReference type="SUPFAM" id="SSF56219">
    <property type="entry name" value="DNase I-like"/>
    <property type="match status" value="1"/>
</dbReference>
<dbReference type="PANTHER" id="PTHR45666:SF15">
    <property type="entry name" value="TYPE I INOSITOL POLYPHOSPHATE 5-PHOSPHATASE 8"/>
    <property type="match status" value="1"/>
</dbReference>